<protein>
    <submittedName>
        <fullName evidence="2 3">Uncharacterized protein</fullName>
    </submittedName>
</protein>
<dbReference type="Proteomes" id="UP000006039">
    <property type="component" value="Unassembled WGS sequence"/>
</dbReference>
<dbReference type="EnsemblFungi" id="EJT78953">
    <property type="protein sequence ID" value="EJT78953"/>
    <property type="gene ID" value="GGTG_04045"/>
</dbReference>
<feature type="compositionally biased region" description="Pro residues" evidence="1">
    <location>
        <begin position="303"/>
        <end position="313"/>
    </location>
</feature>
<gene>
    <name evidence="3" type="primary">20344503</name>
    <name evidence="2" type="ORF">GGTG_04045</name>
</gene>
<reference evidence="4" key="1">
    <citation type="submission" date="2010-07" db="EMBL/GenBank/DDBJ databases">
        <title>The genome sequence of Gaeumannomyces graminis var. tritici strain R3-111a-1.</title>
        <authorList>
            <consortium name="The Broad Institute Genome Sequencing Platform"/>
            <person name="Ma L.-J."/>
            <person name="Dead R."/>
            <person name="Young S."/>
            <person name="Zeng Q."/>
            <person name="Koehrsen M."/>
            <person name="Alvarado L."/>
            <person name="Berlin A."/>
            <person name="Chapman S.B."/>
            <person name="Chen Z."/>
            <person name="Freedman E."/>
            <person name="Gellesch M."/>
            <person name="Goldberg J."/>
            <person name="Griggs A."/>
            <person name="Gujja S."/>
            <person name="Heilman E.R."/>
            <person name="Heiman D."/>
            <person name="Hepburn T."/>
            <person name="Howarth C."/>
            <person name="Jen D."/>
            <person name="Larson L."/>
            <person name="Mehta T."/>
            <person name="Neiman D."/>
            <person name="Pearson M."/>
            <person name="Roberts A."/>
            <person name="Saif S."/>
            <person name="Shea T."/>
            <person name="Shenoy N."/>
            <person name="Sisk P."/>
            <person name="Stolte C."/>
            <person name="Sykes S."/>
            <person name="Walk T."/>
            <person name="White J."/>
            <person name="Yandava C."/>
            <person name="Haas B."/>
            <person name="Nusbaum C."/>
            <person name="Birren B."/>
        </authorList>
    </citation>
    <scope>NUCLEOTIDE SEQUENCE [LARGE SCALE GENOMIC DNA]</scope>
    <source>
        <strain evidence="4">R3-111a-1</strain>
    </source>
</reference>
<accession>J3NRZ7</accession>
<dbReference type="HOGENOM" id="CLU_792372_0_0_1"/>
<reference evidence="2" key="3">
    <citation type="submission" date="2010-09" db="EMBL/GenBank/DDBJ databases">
        <title>Annotation of Gaeumannomyces graminis var. tritici R3-111a-1.</title>
        <authorList>
            <consortium name="The Broad Institute Genome Sequencing Platform"/>
            <person name="Ma L.-J."/>
            <person name="Dead R."/>
            <person name="Young S.K."/>
            <person name="Zeng Q."/>
            <person name="Gargeya S."/>
            <person name="Fitzgerald M."/>
            <person name="Haas B."/>
            <person name="Abouelleil A."/>
            <person name="Alvarado L."/>
            <person name="Arachchi H.M."/>
            <person name="Berlin A."/>
            <person name="Brown A."/>
            <person name="Chapman S.B."/>
            <person name="Chen Z."/>
            <person name="Dunbar C."/>
            <person name="Freedman E."/>
            <person name="Gearin G."/>
            <person name="Gellesch M."/>
            <person name="Goldberg J."/>
            <person name="Griggs A."/>
            <person name="Gujja S."/>
            <person name="Heiman D."/>
            <person name="Howarth C."/>
            <person name="Larson L."/>
            <person name="Lui A."/>
            <person name="MacDonald P.J.P."/>
            <person name="Mehta T."/>
            <person name="Montmayeur A."/>
            <person name="Murphy C."/>
            <person name="Neiman D."/>
            <person name="Pearson M."/>
            <person name="Priest M."/>
            <person name="Roberts A."/>
            <person name="Saif S."/>
            <person name="Shea T."/>
            <person name="Shenoy N."/>
            <person name="Sisk P."/>
            <person name="Stolte C."/>
            <person name="Sykes S."/>
            <person name="Yandava C."/>
            <person name="Wortman J."/>
            <person name="Nusbaum C."/>
            <person name="Birren B."/>
        </authorList>
    </citation>
    <scope>NUCLEOTIDE SEQUENCE</scope>
    <source>
        <strain evidence="2">R3-111a-1</strain>
    </source>
</reference>
<name>J3NRZ7_GAET3</name>
<feature type="region of interest" description="Disordered" evidence="1">
    <location>
        <begin position="301"/>
        <end position="337"/>
    </location>
</feature>
<evidence type="ECO:0000313" key="2">
    <source>
        <dbReference type="EMBL" id="EJT78953.1"/>
    </source>
</evidence>
<sequence>MARGGLRKSRIPTGALGVLPRGPRRQSKTGLDDAAGGVFGETGGGVWTRLALQSDSGDCLAPSRLSAGSQENSGQGGFATEGFGAFSDCCPAAQRFQGQGGWQAAPLGEPTRGDVVDVDVHELTSISGASQNRLWGEEREWTARVWRNGTNSWRNGTNKFVGGALEKRDEQFVAAHWSRKCASVRSNLERSQRRSYWSAVSSLGWDIAYPSVTQWPVQFCTASRVQLEAVNKPGPSRSSFGPGSRLTWRDGVFARPHPLGPKWTGYRCQAPATTSLEEQNQATFSLPSSLLSAFDSNIGQPRPCLPLAPPPPTRPRRRPPRPSIMSPAPAPGATCHAAWIPPSLADLDRS</sequence>
<dbReference type="RefSeq" id="XP_009220098.1">
    <property type="nucleotide sequence ID" value="XM_009221834.1"/>
</dbReference>
<dbReference type="EMBL" id="GL385396">
    <property type="protein sequence ID" value="EJT78953.1"/>
    <property type="molecule type" value="Genomic_DNA"/>
</dbReference>
<dbReference type="AlphaFoldDB" id="J3NRZ7"/>
<feature type="region of interest" description="Disordered" evidence="1">
    <location>
        <begin position="1"/>
        <end position="38"/>
    </location>
</feature>
<keyword evidence="4" id="KW-1185">Reference proteome</keyword>
<dbReference type="GeneID" id="20344503"/>
<evidence type="ECO:0000256" key="1">
    <source>
        <dbReference type="SAM" id="MobiDB-lite"/>
    </source>
</evidence>
<proteinExistence type="predicted"/>
<feature type="compositionally biased region" description="Basic residues" evidence="1">
    <location>
        <begin position="1"/>
        <end position="10"/>
    </location>
</feature>
<reference evidence="2" key="2">
    <citation type="submission" date="2010-07" db="EMBL/GenBank/DDBJ databases">
        <authorList>
            <consortium name="The Broad Institute Genome Sequencing Platform"/>
            <consortium name="Broad Institute Genome Sequencing Center for Infectious Disease"/>
            <person name="Ma L.-J."/>
            <person name="Dead R."/>
            <person name="Young S."/>
            <person name="Zeng Q."/>
            <person name="Koehrsen M."/>
            <person name="Alvarado L."/>
            <person name="Berlin A."/>
            <person name="Chapman S.B."/>
            <person name="Chen Z."/>
            <person name="Freedman E."/>
            <person name="Gellesch M."/>
            <person name="Goldberg J."/>
            <person name="Griggs A."/>
            <person name="Gujja S."/>
            <person name="Heilman E.R."/>
            <person name="Heiman D."/>
            <person name="Hepburn T."/>
            <person name="Howarth C."/>
            <person name="Jen D."/>
            <person name="Larson L."/>
            <person name="Mehta T."/>
            <person name="Neiman D."/>
            <person name="Pearson M."/>
            <person name="Roberts A."/>
            <person name="Saif S."/>
            <person name="Shea T."/>
            <person name="Shenoy N."/>
            <person name="Sisk P."/>
            <person name="Stolte C."/>
            <person name="Sykes S."/>
            <person name="Walk T."/>
            <person name="White J."/>
            <person name="Yandava C."/>
            <person name="Haas B."/>
            <person name="Nusbaum C."/>
            <person name="Birren B."/>
        </authorList>
    </citation>
    <scope>NUCLEOTIDE SEQUENCE</scope>
    <source>
        <strain evidence="2">R3-111a-1</strain>
    </source>
</reference>
<evidence type="ECO:0000313" key="4">
    <source>
        <dbReference type="Proteomes" id="UP000006039"/>
    </source>
</evidence>
<reference evidence="3" key="4">
    <citation type="journal article" date="2015" name="G3 (Bethesda)">
        <title>Genome sequences of three phytopathogenic species of the Magnaporthaceae family of fungi.</title>
        <authorList>
            <person name="Okagaki L.H."/>
            <person name="Nunes C.C."/>
            <person name="Sailsbery J."/>
            <person name="Clay B."/>
            <person name="Brown D."/>
            <person name="John T."/>
            <person name="Oh Y."/>
            <person name="Young N."/>
            <person name="Fitzgerald M."/>
            <person name="Haas B.J."/>
            <person name="Zeng Q."/>
            <person name="Young S."/>
            <person name="Adiconis X."/>
            <person name="Fan L."/>
            <person name="Levin J.Z."/>
            <person name="Mitchell T.K."/>
            <person name="Okubara P.A."/>
            <person name="Farman M.L."/>
            <person name="Kohn L.M."/>
            <person name="Birren B."/>
            <person name="Ma L.-J."/>
            <person name="Dean R.A."/>
        </authorList>
    </citation>
    <scope>NUCLEOTIDE SEQUENCE</scope>
    <source>
        <strain evidence="3">R3-111a-1</strain>
    </source>
</reference>
<reference evidence="3" key="5">
    <citation type="submission" date="2018-04" db="UniProtKB">
        <authorList>
            <consortium name="EnsemblFungi"/>
        </authorList>
    </citation>
    <scope>IDENTIFICATION</scope>
    <source>
        <strain evidence="3">R3-111a-1</strain>
    </source>
</reference>
<evidence type="ECO:0000313" key="3">
    <source>
        <dbReference type="EnsemblFungi" id="EJT78953"/>
    </source>
</evidence>
<dbReference type="VEuPathDB" id="FungiDB:GGTG_04045"/>
<organism evidence="2">
    <name type="scientific">Gaeumannomyces tritici (strain R3-111a-1)</name>
    <name type="common">Wheat and barley take-all root rot fungus</name>
    <name type="synonym">Gaeumannomyces graminis var. tritici</name>
    <dbReference type="NCBI Taxonomy" id="644352"/>
    <lineage>
        <taxon>Eukaryota</taxon>
        <taxon>Fungi</taxon>
        <taxon>Dikarya</taxon>
        <taxon>Ascomycota</taxon>
        <taxon>Pezizomycotina</taxon>
        <taxon>Sordariomycetes</taxon>
        <taxon>Sordariomycetidae</taxon>
        <taxon>Magnaporthales</taxon>
        <taxon>Magnaporthaceae</taxon>
        <taxon>Gaeumannomyces</taxon>
    </lineage>
</organism>